<reference evidence="1 2" key="1">
    <citation type="journal article" date="2022" name="DNA Res.">
        <title>Chromosomal-level genome assembly of the orchid tree Bauhinia variegata (Leguminosae; Cercidoideae) supports the allotetraploid origin hypothesis of Bauhinia.</title>
        <authorList>
            <person name="Zhong Y."/>
            <person name="Chen Y."/>
            <person name="Zheng D."/>
            <person name="Pang J."/>
            <person name="Liu Y."/>
            <person name="Luo S."/>
            <person name="Meng S."/>
            <person name="Qian L."/>
            <person name="Wei D."/>
            <person name="Dai S."/>
            <person name="Zhou R."/>
        </authorList>
    </citation>
    <scope>NUCLEOTIDE SEQUENCE [LARGE SCALE GENOMIC DNA]</scope>
    <source>
        <strain evidence="1">BV-YZ2020</strain>
    </source>
</reference>
<name>A0ACB9LDQ7_BAUVA</name>
<keyword evidence="2" id="KW-1185">Reference proteome</keyword>
<proteinExistence type="predicted"/>
<organism evidence="1 2">
    <name type="scientific">Bauhinia variegata</name>
    <name type="common">Purple orchid tree</name>
    <name type="synonym">Phanera variegata</name>
    <dbReference type="NCBI Taxonomy" id="167791"/>
    <lineage>
        <taxon>Eukaryota</taxon>
        <taxon>Viridiplantae</taxon>
        <taxon>Streptophyta</taxon>
        <taxon>Embryophyta</taxon>
        <taxon>Tracheophyta</taxon>
        <taxon>Spermatophyta</taxon>
        <taxon>Magnoliopsida</taxon>
        <taxon>eudicotyledons</taxon>
        <taxon>Gunneridae</taxon>
        <taxon>Pentapetalae</taxon>
        <taxon>rosids</taxon>
        <taxon>fabids</taxon>
        <taxon>Fabales</taxon>
        <taxon>Fabaceae</taxon>
        <taxon>Cercidoideae</taxon>
        <taxon>Cercideae</taxon>
        <taxon>Bauhiniinae</taxon>
        <taxon>Bauhinia</taxon>
    </lineage>
</organism>
<comment type="caution">
    <text evidence="1">The sequence shown here is derived from an EMBL/GenBank/DDBJ whole genome shotgun (WGS) entry which is preliminary data.</text>
</comment>
<gene>
    <name evidence="1" type="ORF">L6164_030764</name>
</gene>
<dbReference type="Proteomes" id="UP000828941">
    <property type="component" value="Chromosome 12"/>
</dbReference>
<sequence>MVGVVLEAVSVNNGESWFKQSDLMERKISPACLESCQDPLKPSRYFAHASNQLSGSHYQKIYVIQNVQDMDNEPTNMSHILFGIGGSVTHGGNVAITVSSGGNQNVHWLDKKPKYNVSQPQLLVPYQISRGWRQFRYLHSDSEVRIARIVYESFKLGLPNVRWFVMGDDDTVFFTKNLVTVLGKYDHNEMYYIGGNSESVEQDVMHAYGMAFGGGGFAISYALAAQLANIFDNCLHRYFYFYGSDQRVWACVSEIGVPLTKESGFHQLDIKGDPHGFLAAHPLAPLVSLHHLGYMHPLFPDQTQIDSVKAIMDACHVDPSRIMQQTFWHVPVIEVSVIEFRNCNLFVVGRRPHSEVAFALKNSEYPELRPVGGLLASHDFPITASVLVMQQYYNKVSIDFSLEPEEQLPYKENS</sequence>
<evidence type="ECO:0000313" key="2">
    <source>
        <dbReference type="Proteomes" id="UP000828941"/>
    </source>
</evidence>
<dbReference type="EMBL" id="CM039437">
    <property type="protein sequence ID" value="KAI4307591.1"/>
    <property type="molecule type" value="Genomic_DNA"/>
</dbReference>
<protein>
    <submittedName>
        <fullName evidence="1">Uncharacterized protein</fullName>
    </submittedName>
</protein>
<evidence type="ECO:0000313" key="1">
    <source>
        <dbReference type="EMBL" id="KAI4307591.1"/>
    </source>
</evidence>
<accession>A0ACB9LDQ7</accession>